<organism evidence="2 3">
    <name type="scientific">Zhihengliuella alba</name>
    <dbReference type="NCBI Taxonomy" id="547018"/>
    <lineage>
        <taxon>Bacteria</taxon>
        <taxon>Bacillati</taxon>
        <taxon>Actinomycetota</taxon>
        <taxon>Actinomycetes</taxon>
        <taxon>Micrococcales</taxon>
        <taxon>Micrococcaceae</taxon>
        <taxon>Zhihengliuella</taxon>
    </lineage>
</organism>
<accession>A0ABP7CK83</accession>
<reference evidence="3" key="1">
    <citation type="journal article" date="2019" name="Int. J. Syst. Evol. Microbiol.">
        <title>The Global Catalogue of Microorganisms (GCM) 10K type strain sequencing project: providing services to taxonomists for standard genome sequencing and annotation.</title>
        <authorList>
            <consortium name="The Broad Institute Genomics Platform"/>
            <consortium name="The Broad Institute Genome Sequencing Center for Infectious Disease"/>
            <person name="Wu L."/>
            <person name="Ma J."/>
        </authorList>
    </citation>
    <scope>NUCLEOTIDE SEQUENCE [LARGE SCALE GENOMIC DNA]</scope>
    <source>
        <strain evidence="3">JCM 16961</strain>
    </source>
</reference>
<name>A0ABP7CK83_9MICC</name>
<gene>
    <name evidence="2" type="ORF">GCM10022377_00590</name>
</gene>
<evidence type="ECO:0000256" key="1">
    <source>
        <dbReference type="SAM" id="MobiDB-lite"/>
    </source>
</evidence>
<protein>
    <recommendedName>
        <fullName evidence="4">Multidrug transporter</fullName>
    </recommendedName>
</protein>
<comment type="caution">
    <text evidence="2">The sequence shown here is derived from an EMBL/GenBank/DDBJ whole genome shotgun (WGS) entry which is preliminary data.</text>
</comment>
<dbReference type="EMBL" id="BAABCJ010000001">
    <property type="protein sequence ID" value="GAA3692154.1"/>
    <property type="molecule type" value="Genomic_DNA"/>
</dbReference>
<feature type="compositionally biased region" description="Polar residues" evidence="1">
    <location>
        <begin position="105"/>
        <end position="115"/>
    </location>
</feature>
<feature type="region of interest" description="Disordered" evidence="1">
    <location>
        <begin position="1"/>
        <end position="115"/>
    </location>
</feature>
<evidence type="ECO:0008006" key="4">
    <source>
        <dbReference type="Google" id="ProtNLM"/>
    </source>
</evidence>
<evidence type="ECO:0000313" key="2">
    <source>
        <dbReference type="EMBL" id="GAA3692154.1"/>
    </source>
</evidence>
<sequence length="115" mass="12152">MRADENPGDQGPDGPKLDDVIDPGADPVVTPTRRGHGKMPEDVSDEDYTAAEERERAAAGLEDFAPADVPPATDPAPPGTSDEAIRAERGIADEDGPDLERDQTASDQTSKQAEE</sequence>
<dbReference type="RefSeq" id="WP_344878304.1">
    <property type="nucleotide sequence ID" value="NZ_BAABCJ010000001.1"/>
</dbReference>
<proteinExistence type="predicted"/>
<evidence type="ECO:0000313" key="3">
    <source>
        <dbReference type="Proteomes" id="UP001501536"/>
    </source>
</evidence>
<keyword evidence="3" id="KW-1185">Reference proteome</keyword>
<dbReference type="Proteomes" id="UP001501536">
    <property type="component" value="Unassembled WGS sequence"/>
</dbReference>
<feature type="compositionally biased region" description="Basic and acidic residues" evidence="1">
    <location>
        <begin position="83"/>
        <end position="104"/>
    </location>
</feature>
<feature type="compositionally biased region" description="Pro residues" evidence="1">
    <location>
        <begin position="68"/>
        <end position="78"/>
    </location>
</feature>